<accession>A0ABR6TM99</accession>
<evidence type="ECO:0000256" key="1">
    <source>
        <dbReference type="SAM" id="SignalP"/>
    </source>
</evidence>
<feature type="signal peptide" evidence="1">
    <location>
        <begin position="1"/>
        <end position="25"/>
    </location>
</feature>
<gene>
    <name evidence="2" type="ORF">HLB29_07575</name>
</gene>
<dbReference type="EMBL" id="JABGBW010000007">
    <property type="protein sequence ID" value="MBC2576546.1"/>
    <property type="molecule type" value="Genomic_DNA"/>
</dbReference>
<dbReference type="InterPro" id="IPR051922">
    <property type="entry name" value="Bact_Sporulation_Assoc"/>
</dbReference>
<proteinExistence type="predicted"/>
<reference evidence="2 3" key="1">
    <citation type="submission" date="2020-05" db="EMBL/GenBank/DDBJ databases">
        <title>Draft genome of xy-202 and genomic insight in genome of the genus Peptostreptococcus.</title>
        <authorList>
            <person name="Zhang Z."/>
        </authorList>
    </citation>
    <scope>NUCLEOTIDE SEQUENCE [LARGE SCALE GENOMIC DNA]</scope>
    <source>
        <strain evidence="2 3">DSM 27025</strain>
    </source>
</reference>
<dbReference type="RefSeq" id="WP_185624568.1">
    <property type="nucleotide sequence ID" value="NZ_JABGBW010000007.1"/>
</dbReference>
<evidence type="ECO:0000313" key="3">
    <source>
        <dbReference type="Proteomes" id="UP000713904"/>
    </source>
</evidence>
<dbReference type="Gene3D" id="3.40.50.12090">
    <property type="match status" value="1"/>
</dbReference>
<dbReference type="PANTHER" id="PTHR30032">
    <property type="entry name" value="N-ACETYLMURAMOYL-L-ALANINE AMIDASE-RELATED"/>
    <property type="match status" value="1"/>
</dbReference>
<feature type="chain" id="PRO_5047209211" evidence="1">
    <location>
        <begin position="26"/>
        <end position="359"/>
    </location>
</feature>
<evidence type="ECO:0000313" key="2">
    <source>
        <dbReference type="EMBL" id="MBC2576546.1"/>
    </source>
</evidence>
<keyword evidence="3" id="KW-1185">Reference proteome</keyword>
<dbReference type="PANTHER" id="PTHR30032:SF8">
    <property type="entry name" value="GERMINATION-SPECIFIC N-ACETYLMURAMOYL-L-ALANINE AMIDASE"/>
    <property type="match status" value="1"/>
</dbReference>
<dbReference type="Proteomes" id="UP000713904">
    <property type="component" value="Unassembled WGS sequence"/>
</dbReference>
<name>A0ABR6TM99_9FIRM</name>
<protein>
    <submittedName>
        <fullName evidence="2">Cell wall-binding repeat-containing protein</fullName>
    </submittedName>
</protein>
<dbReference type="InterPro" id="IPR007253">
    <property type="entry name" value="Cell_wall-bd_2"/>
</dbReference>
<sequence length="359" mass="40366">MVKNFKKLLVLSSILVLISSTSSYADMNVSRISGRDRYETALKVQQKYFVHADGNLAIIASGKDFRTALYGSYMANALKVPFFVNPTSGLNKSIINELNRLNVKKVYLMGDVKTLNRNIENFLLYKKFKTTRFQDKYEDGYLNPIQSYVDTPIFNTFHYGEPRGDMSNGIIINDKKFPDLLASIPLVSELARVQATYLGSFDGFYINSSDDPRAEGWRFIIGGYATVPSYMGTFPGDKMGLNIHSWDEENFDSESIFHTGRIVGQNRYNTAIEIAKAYEPVLNKDINTIVLVDGTNYPDALASGTVATFENGAILLTQPNKLNEDTRDFIEENNIEKVIIVGGEKSVSKNVENELRNLK</sequence>
<dbReference type="Pfam" id="PF04122">
    <property type="entry name" value="CW_binding_2"/>
    <property type="match status" value="2"/>
</dbReference>
<comment type="caution">
    <text evidence="2">The sequence shown here is derived from an EMBL/GenBank/DDBJ whole genome shotgun (WGS) entry which is preliminary data.</text>
</comment>
<keyword evidence="1" id="KW-0732">Signal</keyword>
<organism evidence="2 3">
    <name type="scientific">Peptostreptococcus canis</name>
    <dbReference type="NCBI Taxonomy" id="1159213"/>
    <lineage>
        <taxon>Bacteria</taxon>
        <taxon>Bacillati</taxon>
        <taxon>Bacillota</taxon>
        <taxon>Clostridia</taxon>
        <taxon>Peptostreptococcales</taxon>
        <taxon>Peptostreptococcaceae</taxon>
        <taxon>Peptostreptococcus</taxon>
    </lineage>
</organism>